<dbReference type="RefSeq" id="WP_013469251.1">
    <property type="nucleotide sequence ID" value="NC_014810.2"/>
</dbReference>
<organism evidence="7 8">
    <name type="scientific">Helicobacter felis (strain ATCC 49179 / CCUG 28539 / NCTC 12436 / CS1)</name>
    <dbReference type="NCBI Taxonomy" id="936155"/>
    <lineage>
        <taxon>Bacteria</taxon>
        <taxon>Pseudomonadati</taxon>
        <taxon>Campylobacterota</taxon>
        <taxon>Epsilonproteobacteria</taxon>
        <taxon>Campylobacterales</taxon>
        <taxon>Helicobacteraceae</taxon>
        <taxon>Helicobacter</taxon>
    </lineage>
</organism>
<evidence type="ECO:0000256" key="6">
    <source>
        <dbReference type="ARBA" id="ARBA00093790"/>
    </source>
</evidence>
<dbReference type="KEGG" id="hfe:HFELIS_08010"/>
<protein>
    <recommendedName>
        <fullName evidence="6">type II site-specific deoxyribonuclease</fullName>
        <ecNumber evidence="6">3.1.21.4</ecNumber>
    </recommendedName>
</protein>
<gene>
    <name evidence="7" type="ordered locus">Hfelis_08010</name>
</gene>
<evidence type="ECO:0000313" key="7">
    <source>
        <dbReference type="EMBL" id="CBY82885.1"/>
    </source>
</evidence>
<keyword evidence="8" id="KW-1185">Reference proteome</keyword>
<proteinExistence type="predicted"/>
<dbReference type="Pfam" id="PF09520">
    <property type="entry name" value="RE_TdeIII"/>
    <property type="match status" value="1"/>
</dbReference>
<dbReference type="AlphaFoldDB" id="E7ABR2"/>
<dbReference type="REBASE" id="29935">
    <property type="entry name" value="HfeORF8000P"/>
</dbReference>
<keyword evidence="4" id="KW-0378">Hydrolase</keyword>
<keyword evidence="1" id="KW-0540">Nuclease</keyword>
<evidence type="ECO:0000256" key="5">
    <source>
        <dbReference type="ARBA" id="ARBA00093760"/>
    </source>
</evidence>
<dbReference type="HOGENOM" id="CLU_1048753_0_0_7"/>
<dbReference type="STRING" id="936155.HFELIS_08010"/>
<evidence type="ECO:0000256" key="4">
    <source>
        <dbReference type="ARBA" id="ARBA00022801"/>
    </source>
</evidence>
<dbReference type="EMBL" id="FQ670179">
    <property type="protein sequence ID" value="CBY82885.1"/>
    <property type="molecule type" value="Genomic_DNA"/>
</dbReference>
<evidence type="ECO:0000256" key="3">
    <source>
        <dbReference type="ARBA" id="ARBA00022759"/>
    </source>
</evidence>
<dbReference type="GeneID" id="36133600"/>
<evidence type="ECO:0000313" key="8">
    <source>
        <dbReference type="Proteomes" id="UP000007934"/>
    </source>
</evidence>
<evidence type="ECO:0000256" key="1">
    <source>
        <dbReference type="ARBA" id="ARBA00022722"/>
    </source>
</evidence>
<keyword evidence="2" id="KW-0680">Restriction system</keyword>
<dbReference type="InterPro" id="IPR054785">
    <property type="entry name" value="HinfI"/>
</dbReference>
<keyword evidence="3" id="KW-0255">Endonuclease</keyword>
<comment type="catalytic activity">
    <reaction evidence="5">
        <text>Endonucleolytic cleavage of DNA to give specific double-stranded fragments with terminal 5'-phosphates.</text>
        <dbReference type="EC" id="3.1.21.4"/>
    </reaction>
</comment>
<sequence length="265" mass="31157">MHNDYQALIYASVQEILKNCLDSKITQLMQIHSQKLHFIPTKYRILGGLLQSMNIQFGNFIEVLMKNLIAKEARYEILGFSGQRKNTFALTQTNETLIDHYITVCQIKNLDLESAFKQLCTQIFINNQREDNLIRFTHDIDLLFKDKESQKIYYLEIKYNDDHDTGKFVDINRKFIKTYAYLLRALSVTTPDALVPILFYFTNKKMKGNIYIPEHSHIYRGQRFFDAFLNTSYTDLETYLASFCNSDENIKAFDALYSRIRSSSH</sequence>
<dbReference type="InterPro" id="IPR019045">
    <property type="entry name" value="Restrct_endonuc_II_HinfI"/>
</dbReference>
<accession>E7ABR2</accession>
<evidence type="ECO:0000256" key="2">
    <source>
        <dbReference type="ARBA" id="ARBA00022747"/>
    </source>
</evidence>
<dbReference type="OrthoDB" id="404089at2"/>
<name>E7ABR2_HELFC</name>
<dbReference type="NCBIfam" id="NF045831">
    <property type="entry name" value="restrict_HinfI"/>
    <property type="match status" value="1"/>
</dbReference>
<reference evidence="7 8" key="1">
    <citation type="journal article" date="2011" name="Genome Biol. Evol.">
        <title>Comparative whole genome sequence analysis of the carcinogenic bacterial model pathogen Helicobacter felis.</title>
        <authorList>
            <person name="Arnold I.C."/>
            <person name="Zigova Z."/>
            <person name="Holden M."/>
            <person name="Lawley T.D."/>
            <person name="Rad R."/>
            <person name="Dougan G."/>
            <person name="Falkow S."/>
            <person name="Bentley S.D."/>
            <person name="Muller A."/>
        </authorList>
    </citation>
    <scope>NUCLEOTIDE SEQUENCE [LARGE SCALE GENOMIC DNA]</scope>
    <source>
        <strain evidence="8">ATCC 49179 / CCUG 28539 / NCTC 12436 / CS1</strain>
    </source>
</reference>
<dbReference type="eggNOG" id="ENOG50347KC">
    <property type="taxonomic scope" value="Bacteria"/>
</dbReference>
<dbReference type="Proteomes" id="UP000007934">
    <property type="component" value="Chromosome"/>
</dbReference>
<dbReference type="EC" id="3.1.21.4" evidence="6"/>